<reference evidence="2" key="1">
    <citation type="journal article" date="2019" name="Int. J. Syst. Evol. Microbiol.">
        <title>The Global Catalogue of Microorganisms (GCM) 10K type strain sequencing project: providing services to taxonomists for standard genome sequencing and annotation.</title>
        <authorList>
            <consortium name="The Broad Institute Genomics Platform"/>
            <consortium name="The Broad Institute Genome Sequencing Center for Infectious Disease"/>
            <person name="Wu L."/>
            <person name="Ma J."/>
        </authorList>
    </citation>
    <scope>NUCLEOTIDE SEQUENCE [LARGE SCALE GENOMIC DNA]</scope>
    <source>
        <strain evidence="2">JCM 11136</strain>
    </source>
</reference>
<comment type="caution">
    <text evidence="1">The sequence shown here is derived from an EMBL/GenBank/DDBJ whole genome shotgun (WGS) entry which is preliminary data.</text>
</comment>
<keyword evidence="2" id="KW-1185">Reference proteome</keyword>
<name>A0ABP4BP39_9ACTN</name>
<dbReference type="RefSeq" id="WP_343955056.1">
    <property type="nucleotide sequence ID" value="NZ_BAAAHQ010000055.1"/>
</dbReference>
<evidence type="ECO:0000313" key="1">
    <source>
        <dbReference type="EMBL" id="GAA0952734.1"/>
    </source>
</evidence>
<evidence type="ECO:0008006" key="3">
    <source>
        <dbReference type="Google" id="ProtNLM"/>
    </source>
</evidence>
<sequence length="171" mass="18955">MGAFYEYYRAADHAAATSRPEHSREIADTSRGVPEFDVVATKWIDPEVALGQLVAFAGRVDYSLGLVETVELYPPPEGAPRSDEGWHALPEDSPYLAGPAIAALPAQARDMLAGVDDARLPMLAEQWATIEEFSHFTADEDEFMLSLTKELVGLARRAKEHDQLLYCWMCL</sequence>
<organism evidence="1 2">
    <name type="scientific">Nonomuraea longicatena</name>
    <dbReference type="NCBI Taxonomy" id="83682"/>
    <lineage>
        <taxon>Bacteria</taxon>
        <taxon>Bacillati</taxon>
        <taxon>Actinomycetota</taxon>
        <taxon>Actinomycetes</taxon>
        <taxon>Streptosporangiales</taxon>
        <taxon>Streptosporangiaceae</taxon>
        <taxon>Nonomuraea</taxon>
    </lineage>
</organism>
<proteinExistence type="predicted"/>
<evidence type="ECO:0000313" key="2">
    <source>
        <dbReference type="Proteomes" id="UP001501578"/>
    </source>
</evidence>
<dbReference type="Proteomes" id="UP001501578">
    <property type="component" value="Unassembled WGS sequence"/>
</dbReference>
<gene>
    <name evidence="1" type="ORF">GCM10009560_74770</name>
</gene>
<protein>
    <recommendedName>
        <fullName evidence="3">DUF1877 family protein</fullName>
    </recommendedName>
</protein>
<accession>A0ABP4BP39</accession>
<dbReference type="EMBL" id="BAAAHQ010000055">
    <property type="protein sequence ID" value="GAA0952734.1"/>
    <property type="molecule type" value="Genomic_DNA"/>
</dbReference>